<evidence type="ECO:0000313" key="6">
    <source>
        <dbReference type="EMBL" id="EHL01565.1"/>
    </source>
</evidence>
<reference evidence="6 7" key="1">
    <citation type="journal article" date="2012" name="Eukaryot. Cell">
        <title>Genome sequence of the fungus Glarea lozoyensis: the first genome sequence of a species from the Helotiaceae family.</title>
        <authorList>
            <person name="Youssar L."/>
            <person name="Gruening B.A."/>
            <person name="Erxleben A."/>
            <person name="Guenther S."/>
            <person name="Huettel W."/>
        </authorList>
    </citation>
    <scope>NUCLEOTIDE SEQUENCE [LARGE SCALE GENOMIC DNA]</scope>
    <source>
        <strain evidence="7">ATCC 74030 / MF5533</strain>
    </source>
</reference>
<gene>
    <name evidence="6" type="ORF">M7I_2450</name>
</gene>
<dbReference type="AlphaFoldDB" id="H0EIT4"/>
<evidence type="ECO:0000256" key="3">
    <source>
        <dbReference type="PROSITE-ProRule" id="PRU00192"/>
    </source>
</evidence>
<dbReference type="FunFam" id="2.30.30.40:FF:000184">
    <property type="entry name" value="Protein kinase activator Bem1"/>
    <property type="match status" value="1"/>
</dbReference>
<dbReference type="Gene3D" id="2.30.30.40">
    <property type="entry name" value="SH3 Domains"/>
    <property type="match status" value="2"/>
</dbReference>
<dbReference type="CDD" id="cd11878">
    <property type="entry name" value="SH3_Bem1p_1"/>
    <property type="match status" value="1"/>
</dbReference>
<dbReference type="SUPFAM" id="SSF50044">
    <property type="entry name" value="SH3-domain"/>
    <property type="match status" value="2"/>
</dbReference>
<evidence type="ECO:0000256" key="1">
    <source>
        <dbReference type="ARBA" id="ARBA00022443"/>
    </source>
</evidence>
<accession>H0EIT4</accession>
<dbReference type="EMBL" id="AGUE01000049">
    <property type="protein sequence ID" value="EHL01565.1"/>
    <property type="molecule type" value="Genomic_DNA"/>
</dbReference>
<dbReference type="PROSITE" id="PS50002">
    <property type="entry name" value="SH3"/>
    <property type="match status" value="2"/>
</dbReference>
<dbReference type="PRINTS" id="PR00452">
    <property type="entry name" value="SH3DOMAIN"/>
</dbReference>
<evidence type="ECO:0000313" key="7">
    <source>
        <dbReference type="Proteomes" id="UP000005446"/>
    </source>
</evidence>
<evidence type="ECO:0000256" key="2">
    <source>
        <dbReference type="ARBA" id="ARBA00022737"/>
    </source>
</evidence>
<sequence>MKALRRSIKGEKENKAQHISIAPKQAISIVPPKKVIRALYDYEAQSNQELGFQKGDFFHVIGRENDTDWYEACNPALPDARGLVPVAFFQALGKTERDSGQSDTSPQLVRLPDHDSGYSDTSGSGTLVGVDSQRASKSSPKGQGAMVYGIVMYDFAAERPDELDAKAGEAIIVIAQSNPEWFVAKPIGRLGGPGLIPVSFIEIRDMTSGQAVPDAHEAVQRAGVPKVEEWKKMAADYKNSSITLGKFEVPNSQQQGLEQGMDRLSLQQQQNSRQSQQNGQGYVSTKFLSHMNEMLMVPRLNQQLDSRSKLDLPNKPNNNNHSRHCMPRNQAHNSMPQYRREYLDTVLLRINTGSQLRRPLRMGDIGSFPDTMKISTISRLLF</sequence>
<evidence type="ECO:0000256" key="4">
    <source>
        <dbReference type="SAM" id="MobiDB-lite"/>
    </source>
</evidence>
<dbReference type="Proteomes" id="UP000005446">
    <property type="component" value="Unassembled WGS sequence"/>
</dbReference>
<dbReference type="GO" id="GO:0005938">
    <property type="term" value="C:cell cortex"/>
    <property type="evidence" value="ECO:0007669"/>
    <property type="project" value="UniProtKB-ARBA"/>
</dbReference>
<proteinExistence type="predicted"/>
<dbReference type="InterPro" id="IPR035548">
    <property type="entry name" value="Bem1/Scd2_SH3_1"/>
</dbReference>
<dbReference type="InterPro" id="IPR036028">
    <property type="entry name" value="SH3-like_dom_sf"/>
</dbReference>
<dbReference type="InterPro" id="IPR035549">
    <property type="entry name" value="Bem1/Scd2_SH3_2"/>
</dbReference>
<dbReference type="GO" id="GO:0051130">
    <property type="term" value="P:positive regulation of cellular component organization"/>
    <property type="evidence" value="ECO:0007669"/>
    <property type="project" value="UniProtKB-ARBA"/>
</dbReference>
<evidence type="ECO:0000259" key="5">
    <source>
        <dbReference type="PROSITE" id="PS50002"/>
    </source>
</evidence>
<protein>
    <recommendedName>
        <fullName evidence="5">SH3 domain-containing protein</fullName>
    </recommendedName>
</protein>
<dbReference type="PANTHER" id="PTHR14167">
    <property type="entry name" value="SH3 DOMAIN-CONTAINING"/>
    <property type="match status" value="1"/>
</dbReference>
<dbReference type="HOGENOM" id="CLU_723718_0_0_1"/>
<keyword evidence="2" id="KW-0677">Repeat</keyword>
<dbReference type="InterPro" id="IPR001452">
    <property type="entry name" value="SH3_domain"/>
</dbReference>
<dbReference type="CDD" id="cd11879">
    <property type="entry name" value="SH3_Bem1p_2"/>
    <property type="match status" value="1"/>
</dbReference>
<name>H0EIT4_GLAL7</name>
<dbReference type="InterPro" id="IPR050384">
    <property type="entry name" value="Endophilin_SH3RF"/>
</dbReference>
<dbReference type="OrthoDB" id="548867at2759"/>
<keyword evidence="7" id="KW-1185">Reference proteome</keyword>
<dbReference type="GO" id="GO:1902494">
    <property type="term" value="C:catalytic complex"/>
    <property type="evidence" value="ECO:0007669"/>
    <property type="project" value="UniProtKB-ARBA"/>
</dbReference>
<feature type="domain" description="SH3" evidence="5">
    <location>
        <begin position="31"/>
        <end position="94"/>
    </location>
</feature>
<dbReference type="Pfam" id="PF00018">
    <property type="entry name" value="SH3_1"/>
    <property type="match status" value="2"/>
</dbReference>
<dbReference type="SMART" id="SM00326">
    <property type="entry name" value="SH3"/>
    <property type="match status" value="2"/>
</dbReference>
<dbReference type="GO" id="GO:0030427">
    <property type="term" value="C:site of polarized growth"/>
    <property type="evidence" value="ECO:0007669"/>
    <property type="project" value="UniProtKB-ARBA"/>
</dbReference>
<dbReference type="FunFam" id="2.30.30.40:FF:000093">
    <property type="entry name" value="Protein kinase activator Bem1"/>
    <property type="match status" value="1"/>
</dbReference>
<feature type="region of interest" description="Disordered" evidence="4">
    <location>
        <begin position="308"/>
        <end position="333"/>
    </location>
</feature>
<feature type="domain" description="SH3" evidence="5">
    <location>
        <begin position="144"/>
        <end position="206"/>
    </location>
</feature>
<comment type="caution">
    <text evidence="6">The sequence shown here is derived from an EMBL/GenBank/DDBJ whole genome shotgun (WGS) entry which is preliminary data.</text>
</comment>
<dbReference type="GO" id="GO:0060090">
    <property type="term" value="F:molecular adaptor activity"/>
    <property type="evidence" value="ECO:0007669"/>
    <property type="project" value="UniProtKB-ARBA"/>
</dbReference>
<feature type="region of interest" description="Disordered" evidence="4">
    <location>
        <begin position="95"/>
        <end position="142"/>
    </location>
</feature>
<keyword evidence="1 3" id="KW-0728">SH3 domain</keyword>
<organism evidence="6 7">
    <name type="scientific">Glarea lozoyensis (strain ATCC 74030 / MF5533)</name>
    <dbReference type="NCBI Taxonomy" id="1104152"/>
    <lineage>
        <taxon>Eukaryota</taxon>
        <taxon>Fungi</taxon>
        <taxon>Dikarya</taxon>
        <taxon>Ascomycota</taxon>
        <taxon>Pezizomycotina</taxon>
        <taxon>Leotiomycetes</taxon>
        <taxon>Helotiales</taxon>
        <taxon>Helotiaceae</taxon>
        <taxon>Glarea</taxon>
    </lineage>
</organism>
<dbReference type="InParanoid" id="H0EIT4"/>